<keyword evidence="10" id="KW-1185">Reference proteome</keyword>
<evidence type="ECO:0000256" key="1">
    <source>
        <dbReference type="ARBA" id="ARBA00007074"/>
    </source>
</evidence>
<feature type="coiled-coil region" evidence="6">
    <location>
        <begin position="32"/>
        <end position="101"/>
    </location>
</feature>
<evidence type="ECO:0000256" key="2">
    <source>
        <dbReference type="ARBA" id="ARBA00022670"/>
    </source>
</evidence>
<dbReference type="GO" id="GO:0008234">
    <property type="term" value="F:cysteine-type peptidase activity"/>
    <property type="evidence" value="ECO:0007669"/>
    <property type="project" value="UniProtKB-KW"/>
</dbReference>
<dbReference type="RefSeq" id="WP_073010786.1">
    <property type="nucleotide sequence ID" value="NZ_FQZO01000008.1"/>
</dbReference>
<dbReference type="Gene3D" id="6.10.250.3150">
    <property type="match status" value="1"/>
</dbReference>
<dbReference type="PROSITE" id="PS51935">
    <property type="entry name" value="NLPC_P60"/>
    <property type="match status" value="1"/>
</dbReference>
<feature type="chain" id="PRO_5012703160" evidence="7">
    <location>
        <begin position="25"/>
        <end position="405"/>
    </location>
</feature>
<keyword evidence="5" id="KW-0788">Thiol protease</keyword>
<evidence type="ECO:0000256" key="7">
    <source>
        <dbReference type="SAM" id="SignalP"/>
    </source>
</evidence>
<dbReference type="STRING" id="1121298.SAMN05444401_3913"/>
<feature type="coiled-coil region" evidence="6">
    <location>
        <begin position="149"/>
        <end position="211"/>
    </location>
</feature>
<evidence type="ECO:0000313" key="10">
    <source>
        <dbReference type="Proteomes" id="UP000184080"/>
    </source>
</evidence>
<evidence type="ECO:0000256" key="6">
    <source>
        <dbReference type="SAM" id="Coils"/>
    </source>
</evidence>
<evidence type="ECO:0000256" key="4">
    <source>
        <dbReference type="ARBA" id="ARBA00022801"/>
    </source>
</evidence>
<dbReference type="Pfam" id="PF24568">
    <property type="entry name" value="CC_PcsB"/>
    <property type="match status" value="1"/>
</dbReference>
<proteinExistence type="inferred from homology"/>
<dbReference type="OrthoDB" id="9808890at2"/>
<keyword evidence="3 7" id="KW-0732">Signal</keyword>
<keyword evidence="4 9" id="KW-0378">Hydrolase</keyword>
<evidence type="ECO:0000256" key="3">
    <source>
        <dbReference type="ARBA" id="ARBA00022729"/>
    </source>
</evidence>
<dbReference type="GO" id="GO:0006508">
    <property type="term" value="P:proteolysis"/>
    <property type="evidence" value="ECO:0007669"/>
    <property type="project" value="UniProtKB-KW"/>
</dbReference>
<keyword evidence="6" id="KW-0175">Coiled coil</keyword>
<dbReference type="AlphaFoldDB" id="A0A1M6MA70"/>
<evidence type="ECO:0000259" key="8">
    <source>
        <dbReference type="PROSITE" id="PS51935"/>
    </source>
</evidence>
<name>A0A1M6MA70_9CLOT</name>
<dbReference type="InterPro" id="IPR000064">
    <property type="entry name" value="NLP_P60_dom"/>
</dbReference>
<dbReference type="EMBL" id="FQZO01000008">
    <property type="protein sequence ID" value="SHJ80385.1"/>
    <property type="molecule type" value="Genomic_DNA"/>
</dbReference>
<dbReference type="Pfam" id="PF00877">
    <property type="entry name" value="NLPC_P60"/>
    <property type="match status" value="1"/>
</dbReference>
<dbReference type="InterPro" id="IPR051202">
    <property type="entry name" value="Peptidase_C40"/>
</dbReference>
<dbReference type="PANTHER" id="PTHR47053">
    <property type="entry name" value="MUREIN DD-ENDOPEPTIDASE MEPH-RELATED"/>
    <property type="match status" value="1"/>
</dbReference>
<feature type="signal peptide" evidence="7">
    <location>
        <begin position="1"/>
        <end position="24"/>
    </location>
</feature>
<dbReference type="Proteomes" id="UP000184080">
    <property type="component" value="Unassembled WGS sequence"/>
</dbReference>
<sequence>MNKKIIAAVVAASFVIGQGAVVFAEPVTQEQIQQSRDQYNAIEDKIAGLEEQLNILDEQIGSMNQAIEKNNQEIAALQKQVEDTQKAIEKLKGELKEKQDLFDSRMRAIYKSGGQNAYISLLVEAKGFSDFIARAQAVGKLMGMDQKIIKDLNDKKQELDDKVKELDGKVLEVGVLKQQNEAKLAELKGKVDEQNKVIAEAKAERAKVEVDLDTREWTVVEFPISVINNDASGENDIRNSLTTLVSIRKNIVSTNIDQRVNAAVEKAKSKLDAIQAAREAANRPLSRGDESASASAVSLLNYAYQFQGIPYVYGGTTPSGFDCSGFTQYVFRKFGISIGRTTYNQIGAGRAVSQSQMQPGDLVFTHAGHVGIYVGNGNFIHAPHTGDKVKVSKVYKFYAARRILN</sequence>
<dbReference type="InterPro" id="IPR038765">
    <property type="entry name" value="Papain-like_cys_pep_sf"/>
</dbReference>
<evidence type="ECO:0000256" key="5">
    <source>
        <dbReference type="ARBA" id="ARBA00022807"/>
    </source>
</evidence>
<feature type="domain" description="NlpC/P60" evidence="8">
    <location>
        <begin position="293"/>
        <end position="405"/>
    </location>
</feature>
<protein>
    <submittedName>
        <fullName evidence="9">Cell wall-associated hydrolase, NlpC family</fullName>
    </submittedName>
</protein>
<dbReference type="Gene3D" id="3.90.1720.10">
    <property type="entry name" value="endopeptidase domain like (from Nostoc punctiforme)"/>
    <property type="match status" value="1"/>
</dbReference>
<organism evidence="9 10">
    <name type="scientific">Clostridium amylolyticum</name>
    <dbReference type="NCBI Taxonomy" id="1121298"/>
    <lineage>
        <taxon>Bacteria</taxon>
        <taxon>Bacillati</taxon>
        <taxon>Bacillota</taxon>
        <taxon>Clostridia</taxon>
        <taxon>Eubacteriales</taxon>
        <taxon>Clostridiaceae</taxon>
        <taxon>Clostridium</taxon>
    </lineage>
</organism>
<gene>
    <name evidence="9" type="ORF">SAMN05444401_3913</name>
</gene>
<accession>A0A1M6MA70</accession>
<dbReference type="PANTHER" id="PTHR47053:SF1">
    <property type="entry name" value="MUREIN DD-ENDOPEPTIDASE MEPH-RELATED"/>
    <property type="match status" value="1"/>
</dbReference>
<keyword evidence="2" id="KW-0645">Protease</keyword>
<dbReference type="InterPro" id="IPR057309">
    <property type="entry name" value="PcsB_CC"/>
</dbReference>
<dbReference type="SUPFAM" id="SSF54001">
    <property type="entry name" value="Cysteine proteinases"/>
    <property type="match status" value="1"/>
</dbReference>
<comment type="similarity">
    <text evidence="1">Belongs to the peptidase C40 family.</text>
</comment>
<evidence type="ECO:0000313" key="9">
    <source>
        <dbReference type="EMBL" id="SHJ80385.1"/>
    </source>
</evidence>
<reference evidence="9 10" key="1">
    <citation type="submission" date="2016-11" db="EMBL/GenBank/DDBJ databases">
        <authorList>
            <person name="Jaros S."/>
            <person name="Januszkiewicz K."/>
            <person name="Wedrychowicz H."/>
        </authorList>
    </citation>
    <scope>NUCLEOTIDE SEQUENCE [LARGE SCALE GENOMIC DNA]</scope>
    <source>
        <strain evidence="9 10">DSM 21864</strain>
    </source>
</reference>